<dbReference type="PATRIC" id="fig|1348774.3.peg.1577"/>
<dbReference type="KEGG" id="cna:AB433_07520"/>
<dbReference type="AlphaFoldDB" id="A0A0G3XGV0"/>
<dbReference type="Proteomes" id="UP000035287">
    <property type="component" value="Chromosome"/>
</dbReference>
<reference evidence="2 3" key="1">
    <citation type="submission" date="2015-06" db="EMBL/GenBank/DDBJ databases">
        <authorList>
            <person name="Zeng Y."/>
            <person name="Huang Y."/>
        </authorList>
    </citation>
    <scope>NUCLEOTIDE SEQUENCE [LARGE SCALE GENOMIC DNA]</scope>
    <source>
        <strain evidence="2 3">PQ-2</strain>
    </source>
</reference>
<dbReference type="STRING" id="1348774.AB433_07520"/>
<evidence type="ECO:0000313" key="2">
    <source>
        <dbReference type="EMBL" id="AKM09866.1"/>
    </source>
</evidence>
<accession>A0A0G3XGV0</accession>
<keyword evidence="3" id="KW-1185">Reference proteome</keyword>
<dbReference type="EMBL" id="CP011770">
    <property type="protein sequence ID" value="AKM09866.1"/>
    <property type="molecule type" value="Genomic_DNA"/>
</dbReference>
<name>A0A0G3XGV0_9SPHN</name>
<evidence type="ECO:0000256" key="1">
    <source>
        <dbReference type="SAM" id="MobiDB-lite"/>
    </source>
</evidence>
<protein>
    <submittedName>
        <fullName evidence="2">Uncharacterized protein</fullName>
    </submittedName>
</protein>
<proteinExistence type="predicted"/>
<gene>
    <name evidence="2" type="ORF">AB433_07520</name>
</gene>
<sequence length="218" mass="24250">MVQAREGIMPLRRPWERTGRIDVEQLCAWAYGPQMVDRYERVGLSVMEAEAAEYEVIRYSTDGVGQLMQIEHLGCRIDRGGVTISDDVHPAALAVANAVRAAEGGGAVRAFALAGVRPTAWMEPDRKVRASVWVKPWEKAQVEYQGPGRKGAYCPVIVLWDDRRKEWGRAEYARWWNGLSEVAWLLSTRALGFEVTGPEAPQEPWADDGDAARRGAAA</sequence>
<evidence type="ECO:0000313" key="3">
    <source>
        <dbReference type="Proteomes" id="UP000035287"/>
    </source>
</evidence>
<feature type="region of interest" description="Disordered" evidence="1">
    <location>
        <begin position="197"/>
        <end position="218"/>
    </location>
</feature>
<organism evidence="2 3">
    <name type="scientific">Croceicoccus naphthovorans</name>
    <dbReference type="NCBI Taxonomy" id="1348774"/>
    <lineage>
        <taxon>Bacteria</taxon>
        <taxon>Pseudomonadati</taxon>
        <taxon>Pseudomonadota</taxon>
        <taxon>Alphaproteobacteria</taxon>
        <taxon>Sphingomonadales</taxon>
        <taxon>Erythrobacteraceae</taxon>
        <taxon>Croceicoccus</taxon>
    </lineage>
</organism>